<comment type="caution">
    <text evidence="1">The sequence shown here is derived from an EMBL/GenBank/DDBJ whole genome shotgun (WGS) entry which is preliminary data.</text>
</comment>
<reference evidence="1" key="2">
    <citation type="journal article" date="2023" name="Science">
        <title>Genomic signatures of disease resistance in endangered staghorn corals.</title>
        <authorList>
            <person name="Vollmer S.V."/>
            <person name="Selwyn J.D."/>
            <person name="Despard B.A."/>
            <person name="Roesel C.L."/>
        </authorList>
    </citation>
    <scope>NUCLEOTIDE SEQUENCE</scope>
    <source>
        <strain evidence="1">K2</strain>
    </source>
</reference>
<sequence length="93" mass="10265">MELSDQLQDQERTKELSITDTKDALKFQSLALPNGMIGNMFGPGKKHDAGMLAYSGLLHLLQQHAVSPFGQPMCIYGDPAYPPNAFQKYGSYT</sequence>
<proteinExistence type="predicted"/>
<gene>
    <name evidence="1" type="ORF">P5673_012473</name>
</gene>
<reference evidence="1" key="1">
    <citation type="journal article" date="2023" name="G3 (Bethesda)">
        <title>Whole genome assembly and annotation of the endangered Caribbean coral Acropora cervicornis.</title>
        <authorList>
            <person name="Selwyn J.D."/>
            <person name="Vollmer S.V."/>
        </authorList>
    </citation>
    <scope>NUCLEOTIDE SEQUENCE</scope>
    <source>
        <strain evidence="1">K2</strain>
    </source>
</reference>
<dbReference type="EMBL" id="JARQWQ010000023">
    <property type="protein sequence ID" value="KAK2564226.1"/>
    <property type="molecule type" value="Genomic_DNA"/>
</dbReference>
<evidence type="ECO:0000313" key="2">
    <source>
        <dbReference type="Proteomes" id="UP001249851"/>
    </source>
</evidence>
<dbReference type="Proteomes" id="UP001249851">
    <property type="component" value="Unassembled WGS sequence"/>
</dbReference>
<accession>A0AAD9V7J9</accession>
<name>A0AAD9V7J9_ACRCE</name>
<dbReference type="AlphaFoldDB" id="A0AAD9V7J9"/>
<evidence type="ECO:0008006" key="3">
    <source>
        <dbReference type="Google" id="ProtNLM"/>
    </source>
</evidence>
<protein>
    <recommendedName>
        <fullName evidence="3">DDE Tnp4 domain-containing protein</fullName>
    </recommendedName>
</protein>
<evidence type="ECO:0000313" key="1">
    <source>
        <dbReference type="EMBL" id="KAK2564226.1"/>
    </source>
</evidence>
<organism evidence="1 2">
    <name type="scientific">Acropora cervicornis</name>
    <name type="common">Staghorn coral</name>
    <dbReference type="NCBI Taxonomy" id="6130"/>
    <lineage>
        <taxon>Eukaryota</taxon>
        <taxon>Metazoa</taxon>
        <taxon>Cnidaria</taxon>
        <taxon>Anthozoa</taxon>
        <taxon>Hexacorallia</taxon>
        <taxon>Scleractinia</taxon>
        <taxon>Astrocoeniina</taxon>
        <taxon>Acroporidae</taxon>
        <taxon>Acropora</taxon>
    </lineage>
</organism>
<keyword evidence="2" id="KW-1185">Reference proteome</keyword>